<dbReference type="AlphaFoldDB" id="A0A4V2F7C3"/>
<dbReference type="Pfam" id="PF13177">
    <property type="entry name" value="DNA_pol3_delta2"/>
    <property type="match status" value="1"/>
</dbReference>
<evidence type="ECO:0000313" key="1">
    <source>
        <dbReference type="EMBL" id="RZS99319.1"/>
    </source>
</evidence>
<dbReference type="EMBL" id="SGXE01000001">
    <property type="protein sequence ID" value="RZS99319.1"/>
    <property type="molecule type" value="Genomic_DNA"/>
</dbReference>
<gene>
    <name evidence="1" type="ORF">EV197_0528</name>
</gene>
<dbReference type="PANTHER" id="PTHR11669">
    <property type="entry name" value="REPLICATION FACTOR C / DNA POLYMERASE III GAMMA-TAU SUBUNIT"/>
    <property type="match status" value="1"/>
</dbReference>
<protein>
    <submittedName>
        <fullName evidence="1">DNA polymerase-3 subunit delta</fullName>
    </submittedName>
</protein>
<dbReference type="GO" id="GO:0006261">
    <property type="term" value="P:DNA-templated DNA replication"/>
    <property type="evidence" value="ECO:0007669"/>
    <property type="project" value="TreeGrafter"/>
</dbReference>
<name>A0A4V2F7C3_9FLAO</name>
<dbReference type="RefSeq" id="WP_130285168.1">
    <property type="nucleotide sequence ID" value="NZ_SGXE01000001.1"/>
</dbReference>
<dbReference type="Proteomes" id="UP000292262">
    <property type="component" value="Unassembled WGS sequence"/>
</dbReference>
<sequence length="386" mass="43685">MLFQQILGLPHIKSYLTTSADRGRIPHAQLFVGTSGSGTLPMAIAYAQYILCANEAGENTGGKQACNTKFEHLSHPDLHFAYPVATNDKVKKHPTSDAFAEEWRAFVKKNPYGNIFDWYVSLGIENKQGQIGVDEAQDIVKKLSLKSYEGGYKIMLIWMAHKMNTSASNKLLKLIEEPPEKTIFILITEEEEQIIQTIRSRCQVLHFPPLGEEVIQQELMVTHGIPENEALKIAHQANGNYNKALHLLHHDGGDEQFEDWFIQWVRTAFKAKGNKSAINDLIVWSESIAATGRETQKQFLSYCIDFFRQAMLLNYKADALVFLEPKTAGFQLEKFAPFVHDTNIIAIITELQDAMYHIERNGNAKIILTDLSIKLTRLLHKKSNAT</sequence>
<evidence type="ECO:0000313" key="2">
    <source>
        <dbReference type="Proteomes" id="UP000292262"/>
    </source>
</evidence>
<reference evidence="1 2" key="1">
    <citation type="submission" date="2019-02" db="EMBL/GenBank/DDBJ databases">
        <title>Genomic Encyclopedia of Type Strains, Phase IV (KMG-IV): sequencing the most valuable type-strain genomes for metagenomic binning, comparative biology and taxonomic classification.</title>
        <authorList>
            <person name="Goeker M."/>
        </authorList>
    </citation>
    <scope>NUCLEOTIDE SEQUENCE [LARGE SCALE GENOMIC DNA]</scope>
    <source>
        <strain evidence="1 2">DSM 17196</strain>
    </source>
</reference>
<proteinExistence type="predicted"/>
<comment type="caution">
    <text evidence="1">The sequence shown here is derived from an EMBL/GenBank/DDBJ whole genome shotgun (WGS) entry which is preliminary data.</text>
</comment>
<dbReference type="OrthoDB" id="9811073at2"/>
<keyword evidence="2" id="KW-1185">Reference proteome</keyword>
<organism evidence="1 2">
    <name type="scientific">Aquimarina brevivitae</name>
    <dbReference type="NCBI Taxonomy" id="323412"/>
    <lineage>
        <taxon>Bacteria</taxon>
        <taxon>Pseudomonadati</taxon>
        <taxon>Bacteroidota</taxon>
        <taxon>Flavobacteriia</taxon>
        <taxon>Flavobacteriales</taxon>
        <taxon>Flavobacteriaceae</taxon>
        <taxon>Aquimarina</taxon>
    </lineage>
</organism>
<dbReference type="SUPFAM" id="SSF52540">
    <property type="entry name" value="P-loop containing nucleoside triphosphate hydrolases"/>
    <property type="match status" value="1"/>
</dbReference>
<dbReference type="InterPro" id="IPR050238">
    <property type="entry name" value="DNA_Rep/Repair_Clamp_Loader"/>
</dbReference>
<dbReference type="PANTHER" id="PTHR11669:SF8">
    <property type="entry name" value="DNA POLYMERASE III SUBUNIT DELTA"/>
    <property type="match status" value="1"/>
</dbReference>
<accession>A0A4V2F7C3</accession>
<dbReference type="Gene3D" id="3.40.50.300">
    <property type="entry name" value="P-loop containing nucleotide triphosphate hydrolases"/>
    <property type="match status" value="1"/>
</dbReference>
<dbReference type="InterPro" id="IPR027417">
    <property type="entry name" value="P-loop_NTPase"/>
</dbReference>